<evidence type="ECO:0000256" key="3">
    <source>
        <dbReference type="ARBA" id="ARBA00019690"/>
    </source>
</evidence>
<dbReference type="PANTHER" id="PTHR12465">
    <property type="entry name" value="UBIQUITIN SPECIFIC PROTEASE HOMOLOG 49"/>
    <property type="match status" value="1"/>
</dbReference>
<evidence type="ECO:0000313" key="7">
    <source>
        <dbReference type="EMBL" id="ESO91283.1"/>
    </source>
</evidence>
<comment type="function">
    <text evidence="6">Component of the Mediator complex, a coactivator involved in the regulated transcription of nearly all RNA polymerase II-dependent genes. Mediator functions as a bridge to convey information from gene-specific regulatory proteins to the basal RNA polymerase II transcription machinery. Mediator is recruited to promoters by direct interactions with regulatory proteins and serves as a scaffold for the assembly of a functional preinitiation complex with RNA polymerase II and the general transcription factors.</text>
</comment>
<dbReference type="KEGG" id="lgi:LOTGIDRAFT_153713"/>
<organism evidence="7 8">
    <name type="scientific">Lottia gigantea</name>
    <name type="common">Giant owl limpet</name>
    <dbReference type="NCBI Taxonomy" id="225164"/>
    <lineage>
        <taxon>Eukaryota</taxon>
        <taxon>Metazoa</taxon>
        <taxon>Spiralia</taxon>
        <taxon>Lophotrochozoa</taxon>
        <taxon>Mollusca</taxon>
        <taxon>Gastropoda</taxon>
        <taxon>Patellogastropoda</taxon>
        <taxon>Lottioidea</taxon>
        <taxon>Lottiidae</taxon>
        <taxon>Lottia</taxon>
    </lineage>
</organism>
<evidence type="ECO:0000313" key="8">
    <source>
        <dbReference type="Proteomes" id="UP000030746"/>
    </source>
</evidence>
<keyword evidence="6" id="KW-0804">Transcription</keyword>
<dbReference type="GO" id="GO:0003713">
    <property type="term" value="F:transcription coactivator activity"/>
    <property type="evidence" value="ECO:0007669"/>
    <property type="project" value="TreeGrafter"/>
</dbReference>
<protein>
    <recommendedName>
        <fullName evidence="3 6">Mediator of RNA polymerase II transcription subunit 20</fullName>
    </recommendedName>
    <alternativeName>
        <fullName evidence="5 6">Mediator complex subunit 20</fullName>
    </alternativeName>
</protein>
<keyword evidence="6" id="KW-0805">Transcription regulation</keyword>
<proteinExistence type="inferred from homology"/>
<dbReference type="CTD" id="20236084"/>
<evidence type="ECO:0000256" key="2">
    <source>
        <dbReference type="ARBA" id="ARBA00010743"/>
    </source>
</evidence>
<name>V3ZJ01_LOTGI</name>
<dbReference type="PANTHER" id="PTHR12465:SF0">
    <property type="entry name" value="MEDIATOR OF RNA POLYMERASE II TRANSCRIPTION SUBUNIT 20"/>
    <property type="match status" value="1"/>
</dbReference>
<reference evidence="7 8" key="1">
    <citation type="journal article" date="2013" name="Nature">
        <title>Insights into bilaterian evolution from three spiralian genomes.</title>
        <authorList>
            <person name="Simakov O."/>
            <person name="Marletaz F."/>
            <person name="Cho S.J."/>
            <person name="Edsinger-Gonzales E."/>
            <person name="Havlak P."/>
            <person name="Hellsten U."/>
            <person name="Kuo D.H."/>
            <person name="Larsson T."/>
            <person name="Lv J."/>
            <person name="Arendt D."/>
            <person name="Savage R."/>
            <person name="Osoegawa K."/>
            <person name="de Jong P."/>
            <person name="Grimwood J."/>
            <person name="Chapman J.A."/>
            <person name="Shapiro H."/>
            <person name="Aerts A."/>
            <person name="Otillar R.P."/>
            <person name="Terry A.Y."/>
            <person name="Boore J.L."/>
            <person name="Grigoriev I.V."/>
            <person name="Lindberg D.R."/>
            <person name="Seaver E.C."/>
            <person name="Weisblat D.A."/>
            <person name="Putnam N.H."/>
            <person name="Rokhsar D.S."/>
        </authorList>
    </citation>
    <scope>NUCLEOTIDE SEQUENCE [LARGE SCALE GENOMIC DNA]</scope>
</reference>
<dbReference type="RefSeq" id="XP_009057982.1">
    <property type="nucleotide sequence ID" value="XM_009059734.1"/>
</dbReference>
<dbReference type="AlphaFoldDB" id="V3ZJ01"/>
<evidence type="ECO:0000256" key="1">
    <source>
        <dbReference type="ARBA" id="ARBA00004123"/>
    </source>
</evidence>
<evidence type="ECO:0000256" key="4">
    <source>
        <dbReference type="ARBA" id="ARBA00023242"/>
    </source>
</evidence>
<evidence type="ECO:0000256" key="5">
    <source>
        <dbReference type="ARBA" id="ARBA00031954"/>
    </source>
</evidence>
<sequence>MGVVSVYMFPVPEGKSGQQVVESLQKSIELLGATKTGNFCVDCETFQTSIQNTQQRQVNILHSSDHPASCFAILDAGTCLVADSLFDGLMQKLKHYYQQRKGSKIESKGQRYEFGDFVFKVGSVSLASSFKGILLEIEYCPCIIAGDCWGLLKEMASSIVGNVAEQQPNVIKNKLEHVYTTADTMCQYLEHFNNYKKQTIPPTAVSTGR</sequence>
<dbReference type="OrthoDB" id="1854899at2759"/>
<dbReference type="EMBL" id="KB202283">
    <property type="protein sequence ID" value="ESO91283.1"/>
    <property type="molecule type" value="Genomic_DNA"/>
</dbReference>
<keyword evidence="4 6" id="KW-0539">Nucleus</keyword>
<dbReference type="Gene3D" id="3.30.310.180">
    <property type="match status" value="1"/>
</dbReference>
<dbReference type="GO" id="GO:0006357">
    <property type="term" value="P:regulation of transcription by RNA polymerase II"/>
    <property type="evidence" value="ECO:0007669"/>
    <property type="project" value="InterPro"/>
</dbReference>
<dbReference type="HOGENOM" id="CLU_080044_1_0_1"/>
<evidence type="ECO:0000256" key="6">
    <source>
        <dbReference type="RuleBase" id="RU364152"/>
    </source>
</evidence>
<dbReference type="Proteomes" id="UP000030746">
    <property type="component" value="Unassembled WGS sequence"/>
</dbReference>
<dbReference type="STRING" id="225164.V3ZJ01"/>
<keyword evidence="6" id="KW-0010">Activator</keyword>
<gene>
    <name evidence="6" type="primary">MED20</name>
    <name evidence="7" type="ORF">LOTGIDRAFT_153713</name>
</gene>
<keyword evidence="8" id="KW-1185">Reference proteome</keyword>
<comment type="subunit">
    <text evidence="6">Component of the Mediator complex.</text>
</comment>
<accession>V3ZJ01</accession>
<comment type="subcellular location">
    <subcellularLocation>
        <location evidence="1 6">Nucleus</location>
    </subcellularLocation>
</comment>
<dbReference type="GO" id="GO:0016592">
    <property type="term" value="C:mediator complex"/>
    <property type="evidence" value="ECO:0007669"/>
    <property type="project" value="InterPro"/>
</dbReference>
<dbReference type="InterPro" id="IPR013921">
    <property type="entry name" value="Mediator_Med20"/>
</dbReference>
<dbReference type="OMA" id="FFVDCET"/>
<dbReference type="Pfam" id="PF08612">
    <property type="entry name" value="Med20"/>
    <property type="match status" value="1"/>
</dbReference>
<comment type="similarity">
    <text evidence="2 6">Belongs to the Mediator complex subunit 20 family.</text>
</comment>
<dbReference type="GeneID" id="20236084"/>